<evidence type="ECO:0000259" key="2">
    <source>
        <dbReference type="Pfam" id="PF05378"/>
    </source>
</evidence>
<dbReference type="InterPro" id="IPR049517">
    <property type="entry name" value="ACX-like_C"/>
</dbReference>
<dbReference type="InterPro" id="IPR002821">
    <property type="entry name" value="Hydantoinase_A"/>
</dbReference>
<name>A0ABW1IDX6_9PSEU</name>
<gene>
    <name evidence="4" type="ORF">ACFQH9_19375</name>
</gene>
<proteinExistence type="predicted"/>
<feature type="domain" description="Acetophenone carboxylase-like C-terminal" evidence="3">
    <location>
        <begin position="533"/>
        <end position="699"/>
    </location>
</feature>
<dbReference type="Pfam" id="PF05378">
    <property type="entry name" value="Hydant_A_N"/>
    <property type="match status" value="1"/>
</dbReference>
<dbReference type="Gene3D" id="3.30.420.40">
    <property type="match status" value="1"/>
</dbReference>
<protein>
    <submittedName>
        <fullName evidence="4">Hydantoinase/oxoprolinase family protein</fullName>
    </submittedName>
</protein>
<reference evidence="5" key="1">
    <citation type="journal article" date="2019" name="Int. J. Syst. Evol. Microbiol.">
        <title>The Global Catalogue of Microorganisms (GCM) 10K type strain sequencing project: providing services to taxonomists for standard genome sequencing and annotation.</title>
        <authorList>
            <consortium name="The Broad Institute Genomics Platform"/>
            <consortium name="The Broad Institute Genome Sequencing Center for Infectious Disease"/>
            <person name="Wu L."/>
            <person name="Ma J."/>
        </authorList>
    </citation>
    <scope>NUCLEOTIDE SEQUENCE [LARGE SCALE GENOMIC DNA]</scope>
    <source>
        <strain evidence="5">CGMCC 4.7397</strain>
    </source>
</reference>
<accession>A0ABW1IDX6</accession>
<sequence>MPAVADGTGAAGPDGGYALGVDVGGTFTDVVLAGPTGQVAVAKTLSTHDDPTEGILTGVGQALAAAGVAPGEVTRFVHATTLATNLILERKGTRVAHVATAGFRSMLPLGRYARVEEDRFDTFFDPPSPPIPAADCFEVPERVSARGEVLLPLDEEAVRGVAATIRERGITAVSVALLHSYADDRHERRVAEILRTELPAGSTVVTSSQVWPELREYERSTTTLMSAYVGPIMVRYLTGLQARLAESGIAVTVQVMESGGGVMSAELAGRRAVATIESGPAAGVLAARATGLAAGHADVLSFDMGGTTAKASVIRGGEPAITTEFHVGGKGSFGGRRAGTGVPIKTPAIDLAEVGAGGGSVAWVDEGGALRVGPHSAGSQPGPACYGLGGSEPTVTDANLVLGYLDPDHFAGGTMSLSRDLAEKAVDDRVAGPLGVSREQAAQAVHDIANAAMGAAFRVVTVQRGLDPRGFAVVASGGAGPMHAARVAEAFDIGTVIIPPSCGVGSAVGLLGTDLSTDRLTTRLRHEDALDPAELDAVFAELATAAADDLGVELASADTKVLRSVDVRLAGQAHELTVDLPGERWTPETLGALKEAFGRRYKESYGIAAHGAVELVSYRVRVTRVVPKVPLGRRPGEGAGSGPVGHRPVWFAEYAGYRDVPVHDRDTLRATGAVPGPLIVADEESTVVVPPSWTARVDDAFDVVLTRSPEDRS</sequence>
<dbReference type="Proteomes" id="UP001596119">
    <property type="component" value="Unassembled WGS sequence"/>
</dbReference>
<keyword evidence="5" id="KW-1185">Reference proteome</keyword>
<feature type="domain" description="Hydantoinase/oxoprolinase N-terminal" evidence="2">
    <location>
        <begin position="19"/>
        <end position="197"/>
    </location>
</feature>
<dbReference type="InterPro" id="IPR008040">
    <property type="entry name" value="Hydant_A_N"/>
</dbReference>
<dbReference type="Pfam" id="PF19278">
    <property type="entry name" value="Hydant_A_C"/>
    <property type="match status" value="1"/>
</dbReference>
<evidence type="ECO:0000259" key="3">
    <source>
        <dbReference type="Pfam" id="PF19278"/>
    </source>
</evidence>
<dbReference type="Pfam" id="PF01968">
    <property type="entry name" value="Hydantoinase_A"/>
    <property type="match status" value="1"/>
</dbReference>
<evidence type="ECO:0000313" key="4">
    <source>
        <dbReference type="EMBL" id="MFC5950434.1"/>
    </source>
</evidence>
<evidence type="ECO:0000313" key="5">
    <source>
        <dbReference type="Proteomes" id="UP001596119"/>
    </source>
</evidence>
<dbReference type="InterPro" id="IPR045079">
    <property type="entry name" value="Oxoprolinase-like"/>
</dbReference>
<dbReference type="PANTHER" id="PTHR11365">
    <property type="entry name" value="5-OXOPROLINASE RELATED"/>
    <property type="match status" value="1"/>
</dbReference>
<organism evidence="4 5">
    <name type="scientific">Pseudonocardia lutea</name>
    <dbReference type="NCBI Taxonomy" id="2172015"/>
    <lineage>
        <taxon>Bacteria</taxon>
        <taxon>Bacillati</taxon>
        <taxon>Actinomycetota</taxon>
        <taxon>Actinomycetes</taxon>
        <taxon>Pseudonocardiales</taxon>
        <taxon>Pseudonocardiaceae</taxon>
        <taxon>Pseudonocardia</taxon>
    </lineage>
</organism>
<feature type="domain" description="Hydantoinase A/oxoprolinase" evidence="1">
    <location>
        <begin position="219"/>
        <end position="518"/>
    </location>
</feature>
<dbReference type="InterPro" id="IPR043129">
    <property type="entry name" value="ATPase_NBD"/>
</dbReference>
<dbReference type="SUPFAM" id="SSF53067">
    <property type="entry name" value="Actin-like ATPase domain"/>
    <property type="match status" value="1"/>
</dbReference>
<comment type="caution">
    <text evidence="4">The sequence shown here is derived from an EMBL/GenBank/DDBJ whole genome shotgun (WGS) entry which is preliminary data.</text>
</comment>
<evidence type="ECO:0000259" key="1">
    <source>
        <dbReference type="Pfam" id="PF01968"/>
    </source>
</evidence>
<dbReference type="PANTHER" id="PTHR11365:SF23">
    <property type="entry name" value="HYPOTHETICAL 5-OXOPROLINASE (EUROFUNG)-RELATED"/>
    <property type="match status" value="1"/>
</dbReference>
<dbReference type="RefSeq" id="WP_379567568.1">
    <property type="nucleotide sequence ID" value="NZ_JBHSQK010000047.1"/>
</dbReference>
<dbReference type="EMBL" id="JBHSQK010000047">
    <property type="protein sequence ID" value="MFC5950434.1"/>
    <property type="molecule type" value="Genomic_DNA"/>
</dbReference>